<dbReference type="InterPro" id="IPR029375">
    <property type="entry name" value="CFAP141"/>
</dbReference>
<dbReference type="Pfam" id="PF15104">
    <property type="entry name" value="CFAP141"/>
    <property type="match status" value="1"/>
</dbReference>
<name>A0A078AYL6_STYLE</name>
<dbReference type="OMA" id="TEWHEGH"/>
<dbReference type="InParanoid" id="A0A078AYL6"/>
<evidence type="ECO:0000256" key="1">
    <source>
        <dbReference type="SAM" id="Coils"/>
    </source>
</evidence>
<dbReference type="Proteomes" id="UP000039865">
    <property type="component" value="Unassembled WGS sequence"/>
</dbReference>
<dbReference type="PANTHER" id="PTHR35818">
    <property type="entry name" value="C1ORF189"/>
    <property type="match status" value="1"/>
</dbReference>
<proteinExistence type="predicted"/>
<dbReference type="PANTHER" id="PTHR35818:SF1">
    <property type="entry name" value="CILIA- AND FLAGELLA-ASSOCIATED PROTEIN 141"/>
    <property type="match status" value="1"/>
</dbReference>
<gene>
    <name evidence="2" type="primary">Contig5480.g5857</name>
    <name evidence="2" type="ORF">STYLEM_16362</name>
</gene>
<organism evidence="2 3">
    <name type="scientific">Stylonychia lemnae</name>
    <name type="common">Ciliate</name>
    <dbReference type="NCBI Taxonomy" id="5949"/>
    <lineage>
        <taxon>Eukaryota</taxon>
        <taxon>Sar</taxon>
        <taxon>Alveolata</taxon>
        <taxon>Ciliophora</taxon>
        <taxon>Intramacronucleata</taxon>
        <taxon>Spirotrichea</taxon>
        <taxon>Stichotrichia</taxon>
        <taxon>Sporadotrichida</taxon>
        <taxon>Oxytrichidae</taxon>
        <taxon>Stylonychinae</taxon>
        <taxon>Stylonychia</taxon>
    </lineage>
</organism>
<evidence type="ECO:0000313" key="3">
    <source>
        <dbReference type="Proteomes" id="UP000039865"/>
    </source>
</evidence>
<dbReference type="OrthoDB" id="442710at2759"/>
<keyword evidence="3" id="KW-1185">Reference proteome</keyword>
<dbReference type="AlphaFoldDB" id="A0A078AYL6"/>
<feature type="coiled-coil region" evidence="1">
    <location>
        <begin position="58"/>
        <end position="97"/>
    </location>
</feature>
<reference evidence="2 3" key="1">
    <citation type="submission" date="2014-06" db="EMBL/GenBank/DDBJ databases">
        <authorList>
            <person name="Swart Estienne"/>
        </authorList>
    </citation>
    <scope>NUCLEOTIDE SEQUENCE [LARGE SCALE GENOMIC DNA]</scope>
    <source>
        <strain evidence="2 3">130c</strain>
    </source>
</reference>
<keyword evidence="1" id="KW-0175">Coiled coil</keyword>
<sequence>MQKNQYAHFQAGYNIQQRVKGDEKYRDYAEYAKKIEAIGRTTEWHEGHSKFEVWRKNNANERQIVQELSQANQELKILRHERLKQLYQTEMEQYEKELNDMGYAILKDRL</sequence>
<accession>A0A078AYL6</accession>
<dbReference type="EMBL" id="CCKQ01015444">
    <property type="protein sequence ID" value="CDW87259.1"/>
    <property type="molecule type" value="Genomic_DNA"/>
</dbReference>
<evidence type="ECO:0000313" key="2">
    <source>
        <dbReference type="EMBL" id="CDW87259.1"/>
    </source>
</evidence>
<protein>
    <submittedName>
        <fullName evidence="2">Uncharacterized protein</fullName>
    </submittedName>
</protein>